<dbReference type="Gene3D" id="2.40.70.10">
    <property type="entry name" value="Acid Proteases"/>
    <property type="match status" value="1"/>
</dbReference>
<evidence type="ECO:0000313" key="4">
    <source>
        <dbReference type="Proteomes" id="UP001151760"/>
    </source>
</evidence>
<dbReference type="InterPro" id="IPR021109">
    <property type="entry name" value="Peptidase_aspartic_dom_sf"/>
</dbReference>
<name>A0ABQ5G4B4_9ASTR</name>
<dbReference type="InterPro" id="IPR043502">
    <property type="entry name" value="DNA/RNA_pol_sf"/>
</dbReference>
<dbReference type="Pfam" id="PF19259">
    <property type="entry name" value="Ty3_capsid"/>
    <property type="match status" value="1"/>
</dbReference>
<dbReference type="Gene3D" id="3.10.10.10">
    <property type="entry name" value="HIV Type 1 Reverse Transcriptase, subunit A, domain 1"/>
    <property type="match status" value="1"/>
</dbReference>
<evidence type="ECO:0000313" key="3">
    <source>
        <dbReference type="EMBL" id="GJT70286.1"/>
    </source>
</evidence>
<dbReference type="Gene3D" id="3.30.70.270">
    <property type="match status" value="1"/>
</dbReference>
<proteinExistence type="predicted"/>
<keyword evidence="3" id="KW-0808">Transferase</keyword>
<reference evidence="3" key="1">
    <citation type="journal article" date="2022" name="Int. J. Mol. Sci.">
        <title>Draft Genome of Tanacetum Coccineum: Genomic Comparison of Closely Related Tanacetum-Family Plants.</title>
        <authorList>
            <person name="Yamashiro T."/>
            <person name="Shiraishi A."/>
            <person name="Nakayama K."/>
            <person name="Satake H."/>
        </authorList>
    </citation>
    <scope>NUCLEOTIDE SEQUENCE</scope>
</reference>
<dbReference type="CDD" id="cd01647">
    <property type="entry name" value="RT_LTR"/>
    <property type="match status" value="1"/>
</dbReference>
<evidence type="ECO:0000256" key="1">
    <source>
        <dbReference type="SAM" id="MobiDB-lite"/>
    </source>
</evidence>
<dbReference type="GO" id="GO:0003964">
    <property type="term" value="F:RNA-directed DNA polymerase activity"/>
    <property type="evidence" value="ECO:0007669"/>
    <property type="project" value="UniProtKB-KW"/>
</dbReference>
<dbReference type="Pfam" id="PF08284">
    <property type="entry name" value="RVP_2"/>
    <property type="match status" value="1"/>
</dbReference>
<feature type="compositionally biased region" description="Basic and acidic residues" evidence="1">
    <location>
        <begin position="99"/>
        <end position="108"/>
    </location>
</feature>
<dbReference type="EMBL" id="BQNB010018062">
    <property type="protein sequence ID" value="GJT70286.1"/>
    <property type="molecule type" value="Genomic_DNA"/>
</dbReference>
<keyword evidence="4" id="KW-1185">Reference proteome</keyword>
<dbReference type="InterPro" id="IPR045358">
    <property type="entry name" value="Ty3_capsid"/>
</dbReference>
<dbReference type="InterPro" id="IPR043128">
    <property type="entry name" value="Rev_trsase/Diguanyl_cyclase"/>
</dbReference>
<keyword evidence="3" id="KW-0695">RNA-directed DNA polymerase</keyword>
<dbReference type="SUPFAM" id="SSF56672">
    <property type="entry name" value="DNA/RNA polymerases"/>
    <property type="match status" value="1"/>
</dbReference>
<keyword evidence="3" id="KW-0548">Nucleotidyltransferase</keyword>
<feature type="compositionally biased region" description="Low complexity" evidence="1">
    <location>
        <begin position="109"/>
        <end position="139"/>
    </location>
</feature>
<accession>A0ABQ5G4B4</accession>
<dbReference type="CDD" id="cd00303">
    <property type="entry name" value="retropepsin_like"/>
    <property type="match status" value="1"/>
</dbReference>
<dbReference type="PANTHER" id="PTHR15503">
    <property type="entry name" value="LDOC1 RELATED"/>
    <property type="match status" value="1"/>
</dbReference>
<dbReference type="PANTHER" id="PTHR15503:SF45">
    <property type="entry name" value="RNA-DIRECTED DNA POLYMERASE HOMOLOG"/>
    <property type="match status" value="1"/>
</dbReference>
<protein>
    <submittedName>
        <fullName evidence="3">Reverse transcriptase domain-containing protein</fullName>
    </submittedName>
</protein>
<gene>
    <name evidence="3" type="ORF">Tco_1029572</name>
</gene>
<feature type="region of interest" description="Disordered" evidence="1">
    <location>
        <begin position="164"/>
        <end position="185"/>
    </location>
</feature>
<organism evidence="3 4">
    <name type="scientific">Tanacetum coccineum</name>
    <dbReference type="NCBI Taxonomy" id="301880"/>
    <lineage>
        <taxon>Eukaryota</taxon>
        <taxon>Viridiplantae</taxon>
        <taxon>Streptophyta</taxon>
        <taxon>Embryophyta</taxon>
        <taxon>Tracheophyta</taxon>
        <taxon>Spermatophyta</taxon>
        <taxon>Magnoliopsida</taxon>
        <taxon>eudicotyledons</taxon>
        <taxon>Gunneridae</taxon>
        <taxon>Pentapetalae</taxon>
        <taxon>asterids</taxon>
        <taxon>campanulids</taxon>
        <taxon>Asterales</taxon>
        <taxon>Asteraceae</taxon>
        <taxon>Asteroideae</taxon>
        <taxon>Anthemideae</taxon>
        <taxon>Anthemidinae</taxon>
        <taxon>Tanacetum</taxon>
    </lineage>
</organism>
<dbReference type="Proteomes" id="UP001151760">
    <property type="component" value="Unassembled WGS sequence"/>
</dbReference>
<reference evidence="3" key="2">
    <citation type="submission" date="2022-01" db="EMBL/GenBank/DDBJ databases">
        <authorList>
            <person name="Yamashiro T."/>
            <person name="Shiraishi A."/>
            <person name="Satake H."/>
            <person name="Nakayama K."/>
        </authorList>
    </citation>
    <scope>NUCLEOTIDE SEQUENCE</scope>
</reference>
<dbReference type="InterPro" id="IPR032567">
    <property type="entry name" value="RTL1-rel"/>
</dbReference>
<sequence length="461" mass="52700">MMIDEFCPIEEVQRLEDELRHLKLRDMNIAAYTKRFNELALLCPDAVHSEKKKVKLYIKGLPEIIKGETTSSRPAMLNEAMRMAHALMEQKIQAKNERIAEGNKRRWENNNQGGNKNRNNNNNSNNNNDRNNNNCNNRGNYRDNNRHNQYNQRRQDGARAMTTAQNNVAEQGGPGPKSDRRGGNVTGHAYALRDAEQDKSFVSSGFSHLIDIKLVRLNISYEVELADGKLVSTNTVLRGCTLNLLNKLFEVDLMPIELGTFDVIIGMDWLVKHDALIVCGKKEVHIPVKGKMLVVKRNCDESRLKMVSCIKARKYIERGCHLFVAHVTKKEPKEKCLEDVPIIRDFPEVFPDDLPGLPPSRQVEFRIELVPGAAPVARAPYRLAPSELKELSDQLKELSEKGFIRSSSSPWGALVLFVKKNDRSFRMCIDYRELNKLTVKNRYPLPRIDDLFNQLQGSTMY</sequence>
<feature type="domain" description="Ty3 transposon capsid-like protein" evidence="2">
    <location>
        <begin position="9"/>
        <end position="88"/>
    </location>
</feature>
<comment type="caution">
    <text evidence="3">The sequence shown here is derived from an EMBL/GenBank/DDBJ whole genome shotgun (WGS) entry which is preliminary data.</text>
</comment>
<feature type="region of interest" description="Disordered" evidence="1">
    <location>
        <begin position="99"/>
        <end position="148"/>
    </location>
</feature>
<evidence type="ECO:0000259" key="2">
    <source>
        <dbReference type="Pfam" id="PF19259"/>
    </source>
</evidence>